<feature type="domain" description="Metallo-beta-lactamase" evidence="2">
    <location>
        <begin position="96"/>
        <end position="149"/>
    </location>
</feature>
<dbReference type="InterPro" id="IPR041712">
    <property type="entry name" value="DHPS-like_MBL-fold"/>
</dbReference>
<dbReference type="CDD" id="cd07713">
    <property type="entry name" value="DHPS-like_MBL-fold"/>
    <property type="match status" value="1"/>
</dbReference>
<dbReference type="Gene3D" id="3.60.15.10">
    <property type="entry name" value="Ribonuclease Z/Hydroxyacylglutathione hydrolase-like"/>
    <property type="match status" value="1"/>
</dbReference>
<name>A0ABR7U3F6_9BRAD</name>
<dbReference type="RefSeq" id="WP_188105220.1">
    <property type="nucleotide sequence ID" value="NZ_JAANIH010000046.1"/>
</dbReference>
<keyword evidence="4" id="KW-1185">Reference proteome</keyword>
<dbReference type="InterPro" id="IPR006311">
    <property type="entry name" value="TAT_signal"/>
</dbReference>
<evidence type="ECO:0000256" key="1">
    <source>
        <dbReference type="SAM" id="SignalP"/>
    </source>
</evidence>
<organism evidence="3 4">
    <name type="scientific">Bradyrhizobium campsiandrae</name>
    <dbReference type="NCBI Taxonomy" id="1729892"/>
    <lineage>
        <taxon>Bacteria</taxon>
        <taxon>Pseudomonadati</taxon>
        <taxon>Pseudomonadota</taxon>
        <taxon>Alphaproteobacteria</taxon>
        <taxon>Hyphomicrobiales</taxon>
        <taxon>Nitrobacteraceae</taxon>
        <taxon>Bradyrhizobium</taxon>
    </lineage>
</organism>
<dbReference type="PANTHER" id="PTHR13754">
    <property type="entry name" value="METALLO-BETA-LACTAMASE SUPERFAMILY PROTEIN"/>
    <property type="match status" value="1"/>
</dbReference>
<evidence type="ECO:0000313" key="4">
    <source>
        <dbReference type="Proteomes" id="UP000639516"/>
    </source>
</evidence>
<dbReference type="InterPro" id="IPR052926">
    <property type="entry name" value="Metallo-beta-lactamase_dom"/>
</dbReference>
<proteinExistence type="predicted"/>
<keyword evidence="1" id="KW-0732">Signal</keyword>
<dbReference type="InterPro" id="IPR001279">
    <property type="entry name" value="Metallo-B-lactamas"/>
</dbReference>
<reference evidence="3 4" key="1">
    <citation type="journal article" date="2020" name="Arch. Microbiol.">
        <title>Bradyrhizobium campsiandrae sp. nov., a nitrogen-fixing bacterial strain isolated from a native leguminous tree from the Amazon adapted to flooded conditions.</title>
        <authorList>
            <person name="Cabral Michel D."/>
            <person name="Martins da Costa E."/>
            <person name="Azarias Guimaraes A."/>
            <person name="Soares de Carvalho T."/>
            <person name="Santos de Castro Caputo P."/>
            <person name="Willems A."/>
            <person name="de Souza Moreira F.M."/>
        </authorList>
    </citation>
    <scope>NUCLEOTIDE SEQUENCE [LARGE SCALE GENOMIC DNA]</scope>
    <source>
        <strain evidence="4">INPA 384B</strain>
    </source>
</reference>
<evidence type="ECO:0000259" key="2">
    <source>
        <dbReference type="Pfam" id="PF00753"/>
    </source>
</evidence>
<gene>
    <name evidence="3" type="ORF">HA482_09855</name>
</gene>
<dbReference type="Pfam" id="PF00753">
    <property type="entry name" value="Lactamase_B"/>
    <property type="match status" value="1"/>
</dbReference>
<dbReference type="PROSITE" id="PS51318">
    <property type="entry name" value="TAT"/>
    <property type="match status" value="1"/>
</dbReference>
<dbReference type="EMBL" id="JAATTO010000011">
    <property type="protein sequence ID" value="MBC9978520.1"/>
    <property type="molecule type" value="Genomic_DNA"/>
</dbReference>
<dbReference type="Proteomes" id="UP000639516">
    <property type="component" value="Unassembled WGS sequence"/>
</dbReference>
<dbReference type="PANTHER" id="PTHR13754:SF13">
    <property type="entry name" value="METALLO-BETA-LACTAMASE SUPERFAMILY PROTEIN (AFU_ORTHOLOGUE AFUA_3G07630)"/>
    <property type="match status" value="1"/>
</dbReference>
<protein>
    <submittedName>
        <fullName evidence="3">MBL fold metallo-hydrolase</fullName>
    </submittedName>
</protein>
<dbReference type="InterPro" id="IPR036866">
    <property type="entry name" value="RibonucZ/Hydroxyglut_hydro"/>
</dbReference>
<comment type="caution">
    <text evidence="3">The sequence shown here is derived from an EMBL/GenBank/DDBJ whole genome shotgun (WGS) entry which is preliminary data.</text>
</comment>
<sequence length="369" mass="40108">MTTFSRRDALKFSAGLTLAAAAGGFSCVEVASAAPIEVPTIDKLSVRVLVDSASDIFFKPQAVGGVKTEPGRSSDSRRPLHSEWGLSLYLEPERGDEKRTFLLDFGWTPETINGNMELLKVDPSRIDCLIMSHGHFDHWGGLLGFLDKHRRVLPADLTMYAGGEDNFCQRYVKMGGQGELSDYGMLDRRDLAKQNVKVVLCEQPVVIGGLAFTTGKITRSSIEKVLPNSLVEFKLKDGAGCNASHYLPAEMEGKIVPDEHIHEHATCFNLKDKGLVVISSCGHVGIVNSVRQAMEVSGIDKVHAIMGGFHLGPAPADYLKLVVGEIAKLNPDVLIPMHCSGLNFTEEAMRQMPGKVLTTTTGSRITFGI</sequence>
<dbReference type="PROSITE" id="PS51257">
    <property type="entry name" value="PROKAR_LIPOPROTEIN"/>
    <property type="match status" value="1"/>
</dbReference>
<evidence type="ECO:0000313" key="3">
    <source>
        <dbReference type="EMBL" id="MBC9978520.1"/>
    </source>
</evidence>
<feature type="chain" id="PRO_5045361500" evidence="1">
    <location>
        <begin position="34"/>
        <end position="369"/>
    </location>
</feature>
<feature type="signal peptide" evidence="1">
    <location>
        <begin position="1"/>
        <end position="33"/>
    </location>
</feature>
<dbReference type="SUPFAM" id="SSF56281">
    <property type="entry name" value="Metallo-hydrolase/oxidoreductase"/>
    <property type="match status" value="1"/>
</dbReference>
<accession>A0ABR7U3F6</accession>